<reference evidence="1" key="1">
    <citation type="submission" date="2012-04" db="EMBL/GenBank/DDBJ databases">
        <title>The Genome Sequence of Loa loa.</title>
        <authorList>
            <consortium name="The Broad Institute Genome Sequencing Platform"/>
            <consortium name="Broad Institute Genome Sequencing Center for Infectious Disease"/>
            <person name="Nutman T.B."/>
            <person name="Fink D.L."/>
            <person name="Russ C."/>
            <person name="Young S."/>
            <person name="Zeng Q."/>
            <person name="Gargeya S."/>
            <person name="Alvarado L."/>
            <person name="Berlin A."/>
            <person name="Chapman S.B."/>
            <person name="Chen Z."/>
            <person name="Freedman E."/>
            <person name="Gellesch M."/>
            <person name="Goldberg J."/>
            <person name="Griggs A."/>
            <person name="Gujja S."/>
            <person name="Heilman E.R."/>
            <person name="Heiman D."/>
            <person name="Howarth C."/>
            <person name="Mehta T."/>
            <person name="Neiman D."/>
            <person name="Pearson M."/>
            <person name="Roberts A."/>
            <person name="Saif S."/>
            <person name="Shea T."/>
            <person name="Shenoy N."/>
            <person name="Sisk P."/>
            <person name="Stolte C."/>
            <person name="Sykes S."/>
            <person name="White J."/>
            <person name="Yandava C."/>
            <person name="Haas B."/>
            <person name="Henn M.R."/>
            <person name="Nusbaum C."/>
            <person name="Birren B."/>
        </authorList>
    </citation>
    <scope>NUCLEOTIDE SEQUENCE [LARGE SCALE GENOMIC DNA]</scope>
</reference>
<dbReference type="KEGG" id="loa:LOAG_01929"/>
<organism evidence="1">
    <name type="scientific">Loa loa</name>
    <name type="common">Eye worm</name>
    <name type="synonym">Filaria loa</name>
    <dbReference type="NCBI Taxonomy" id="7209"/>
    <lineage>
        <taxon>Eukaryota</taxon>
        <taxon>Metazoa</taxon>
        <taxon>Ecdysozoa</taxon>
        <taxon>Nematoda</taxon>
        <taxon>Chromadorea</taxon>
        <taxon>Rhabditida</taxon>
        <taxon>Spirurina</taxon>
        <taxon>Spiruromorpha</taxon>
        <taxon>Filarioidea</taxon>
        <taxon>Onchocercidae</taxon>
        <taxon>Loa</taxon>
    </lineage>
</organism>
<dbReference type="GeneID" id="9939305"/>
<evidence type="ECO:0000313" key="1">
    <source>
        <dbReference type="EMBL" id="EFO26554.1"/>
    </source>
</evidence>
<dbReference type="CTD" id="9939305"/>
<sequence>MHWLCFANEDMWRATLTFAADVLMAKKVNVGQTRRHCILLGSLLYGSRRPIGHRAQSQEGDDPPSW</sequence>
<proteinExistence type="predicted"/>
<dbReference type="AlphaFoldDB" id="A0A1S0U7L8"/>
<dbReference type="RefSeq" id="XP_003137515.1">
    <property type="nucleotide sequence ID" value="XM_003137467.1"/>
</dbReference>
<dbReference type="InParanoid" id="A0A1S0U7L8"/>
<dbReference type="EMBL" id="JH712131">
    <property type="protein sequence ID" value="EFO26554.1"/>
    <property type="molecule type" value="Genomic_DNA"/>
</dbReference>
<protein>
    <submittedName>
        <fullName evidence="1">Uncharacterized protein</fullName>
    </submittedName>
</protein>
<name>A0A1S0U7L8_LOALO</name>
<gene>
    <name evidence="1" type="ORF">LOAG_01929</name>
</gene>
<accession>A0A1S0U7L8</accession>